<feature type="transmembrane region" description="Helical" evidence="1">
    <location>
        <begin position="394"/>
        <end position="418"/>
    </location>
</feature>
<dbReference type="RefSeq" id="WP_242381950.1">
    <property type="nucleotide sequence ID" value="NZ_JAKRKC020000001.1"/>
</dbReference>
<evidence type="ECO:0008006" key="4">
    <source>
        <dbReference type="Google" id="ProtNLM"/>
    </source>
</evidence>
<keyword evidence="3" id="KW-1185">Reference proteome</keyword>
<gene>
    <name evidence="2" type="ORF">MF672_017540</name>
</gene>
<evidence type="ECO:0000313" key="3">
    <source>
        <dbReference type="Proteomes" id="UP001317259"/>
    </source>
</evidence>
<dbReference type="EMBL" id="JAKRKC020000001">
    <property type="protein sequence ID" value="MCK2215576.1"/>
    <property type="molecule type" value="Genomic_DNA"/>
</dbReference>
<dbReference type="Proteomes" id="UP001317259">
    <property type="component" value="Unassembled WGS sequence"/>
</dbReference>
<evidence type="ECO:0000313" key="2">
    <source>
        <dbReference type="EMBL" id="MCK2215576.1"/>
    </source>
</evidence>
<evidence type="ECO:0000256" key="1">
    <source>
        <dbReference type="SAM" id="Phobius"/>
    </source>
</evidence>
<reference evidence="2 3" key="1">
    <citation type="submission" date="2022-04" db="EMBL/GenBank/DDBJ databases">
        <title>Genome draft of Actinomadura sp. ATCC 31491.</title>
        <authorList>
            <person name="Shi X."/>
            <person name="Du Y."/>
        </authorList>
    </citation>
    <scope>NUCLEOTIDE SEQUENCE [LARGE SCALE GENOMIC DNA]</scope>
    <source>
        <strain evidence="2 3">ATCC 31491</strain>
    </source>
</reference>
<organism evidence="2 3">
    <name type="scientific">Actinomadura luzonensis</name>
    <dbReference type="NCBI Taxonomy" id="2805427"/>
    <lineage>
        <taxon>Bacteria</taxon>
        <taxon>Bacillati</taxon>
        <taxon>Actinomycetota</taxon>
        <taxon>Actinomycetes</taxon>
        <taxon>Streptosporangiales</taxon>
        <taxon>Thermomonosporaceae</taxon>
        <taxon>Actinomadura</taxon>
    </lineage>
</organism>
<comment type="caution">
    <text evidence="2">The sequence shown here is derived from an EMBL/GenBank/DDBJ whole genome shotgun (WGS) entry which is preliminary data.</text>
</comment>
<proteinExistence type="predicted"/>
<name>A0ABT0FTB2_9ACTN</name>
<keyword evidence="1" id="KW-0472">Membrane</keyword>
<accession>A0ABT0FTB2</accession>
<protein>
    <recommendedName>
        <fullName evidence="4">FtsX-like permease family protein</fullName>
    </recommendedName>
</protein>
<feature type="transmembrane region" description="Helical" evidence="1">
    <location>
        <begin position="438"/>
        <end position="458"/>
    </location>
</feature>
<keyword evidence="1" id="KW-1133">Transmembrane helix</keyword>
<feature type="transmembrane region" description="Helical" evidence="1">
    <location>
        <begin position="76"/>
        <end position="102"/>
    </location>
</feature>
<feature type="transmembrane region" description="Helical" evidence="1">
    <location>
        <begin position="6"/>
        <end position="31"/>
    </location>
</feature>
<keyword evidence="1" id="KW-0812">Transmembrane</keyword>
<sequence>MFDVLFLIVGLVMVAPALFASCITIFAAVAAPPGRHGGIRSGHLVSGALVALCGLAVMGFAAWSTRHDGHYDDFEAAVMILGAMAGASVFVVGLGPFVPWLLGVLGRGGTRLPVPLRLAARHLADQRRRTSPAVALTMGAAAAAVIVAIVGGATTAQARANYVAYERPGTLIVSFSPQDAAAARAAVQEVLPGVPVAERLAPHWPSRLVVSAQDGVSSGGYIGDEALLRYLTGNLVFPYDEGRAVTVTAGDDGFSTAEIDYYPSLDDRKTTTSIPAIVVEPVSSGLDRVFIPAKVLRDLGVQLGTEALVVDPSLRRVSDAERDRLQERLGENGEAYLEQGFQEPTGPLYASGTLTVVALVGALVATVCSRRSPRLLHRVGGSSSAVRALTACRAALAAASGTVTGAVVGCVAGLLLAWPFTASVDWEAPPRVPFETPWVLIVVLAAALPLLAAGLALLGRPRRDER</sequence>
<feature type="transmembrane region" description="Helical" evidence="1">
    <location>
        <begin position="43"/>
        <end position="64"/>
    </location>
</feature>
<feature type="transmembrane region" description="Helical" evidence="1">
    <location>
        <begin position="133"/>
        <end position="153"/>
    </location>
</feature>